<feature type="region of interest" description="Disordered" evidence="1">
    <location>
        <begin position="411"/>
        <end position="433"/>
    </location>
</feature>
<sequence>MTHKIARAVDLKLICVFGVTQTRQIDKQASVQRRNQARMLKLERRSFEIINSLWKPSLSMLLFLVSLCDTRSKELFDLQLAAGNAVTFDKRYQYPMKKEVTASVGYGNYLHPFYYQGVKKKMYPCAVECEEWSSMENMYEEPDESGSEQAASIITPRPDISSIKITTVTPLRSYKDVSSFRSKINESDSAASNRVPQFDKDSHDLIKLIQESSKLYPNNEEPSLDEEENSPQKESIDDLSDDPWFGNLYNLDKEIGELENDEYFDSADLVDPIDTSLSYNPPEFDDTPHNRKSKYPGRVKGNYVRHKIREEHLEGSRTDFLPKTNNFIRNDPYEKDSQKQNNFPTALQGFVPSQPFPDPNIKDGNEAYHQNYKELDVITNHRNPIRPASSLQNLPLHQGQKNYNQQQMNSVNYSPWTGNRVRPSGNRYRNSGRPQTIGFSRLVNSAVEKPVLCSSLQNVPGRRPQYGNVPNKFLHTNTGRPIRIFKSLSHHDKPFSLNYQAHRWLPNGEGLPRDQRFLGKPRKRVQDQPRKIYIIKKW</sequence>
<reference evidence="3" key="1">
    <citation type="submission" date="2025-08" db="UniProtKB">
        <authorList>
            <consortium name="RefSeq"/>
        </authorList>
    </citation>
    <scope>IDENTIFICATION</scope>
</reference>
<dbReference type="KEGG" id="ccin:107264950"/>
<dbReference type="RefSeq" id="XP_015589282.1">
    <property type="nucleotide sequence ID" value="XM_015733796.2"/>
</dbReference>
<dbReference type="AlphaFoldDB" id="A0AAJ7BLW1"/>
<accession>A0AAJ7BLW1</accession>
<evidence type="ECO:0000313" key="3">
    <source>
        <dbReference type="RefSeq" id="XP_015589282.1"/>
    </source>
</evidence>
<proteinExistence type="predicted"/>
<protein>
    <submittedName>
        <fullName evidence="3">Uncharacterized protein LOC107264950</fullName>
    </submittedName>
</protein>
<evidence type="ECO:0000313" key="2">
    <source>
        <dbReference type="Proteomes" id="UP000694920"/>
    </source>
</evidence>
<gene>
    <name evidence="3" type="primary">LOC107264950</name>
</gene>
<dbReference type="Proteomes" id="UP000694920">
    <property type="component" value="Unplaced"/>
</dbReference>
<dbReference type="GeneID" id="107264950"/>
<evidence type="ECO:0000256" key="1">
    <source>
        <dbReference type="SAM" id="MobiDB-lite"/>
    </source>
</evidence>
<feature type="region of interest" description="Disordered" evidence="1">
    <location>
        <begin position="212"/>
        <end position="241"/>
    </location>
</feature>
<name>A0AAJ7BLW1_CEPCN</name>
<keyword evidence="2" id="KW-1185">Reference proteome</keyword>
<organism evidence="2 3">
    <name type="scientific">Cephus cinctus</name>
    <name type="common">Wheat stem sawfly</name>
    <dbReference type="NCBI Taxonomy" id="211228"/>
    <lineage>
        <taxon>Eukaryota</taxon>
        <taxon>Metazoa</taxon>
        <taxon>Ecdysozoa</taxon>
        <taxon>Arthropoda</taxon>
        <taxon>Hexapoda</taxon>
        <taxon>Insecta</taxon>
        <taxon>Pterygota</taxon>
        <taxon>Neoptera</taxon>
        <taxon>Endopterygota</taxon>
        <taxon>Hymenoptera</taxon>
        <taxon>Cephoidea</taxon>
        <taxon>Cephidae</taxon>
        <taxon>Cephus</taxon>
    </lineage>
</organism>